<keyword evidence="1" id="KW-0175">Coiled coil</keyword>
<dbReference type="AlphaFoldDB" id="A0A1S8D1C0"/>
<feature type="coiled-coil region" evidence="1">
    <location>
        <begin position="7"/>
        <end position="38"/>
    </location>
</feature>
<dbReference type="STRING" id="207340.APZ41_016870"/>
<evidence type="ECO:0000256" key="1">
    <source>
        <dbReference type="SAM" id="Coils"/>
    </source>
</evidence>
<dbReference type="InterPro" id="IPR038996">
    <property type="entry name" value="Gp14"/>
</dbReference>
<protein>
    <submittedName>
        <fullName evidence="3">Uncharacterized protein</fullName>
    </submittedName>
</protein>
<organism evidence="3 4">
    <name type="scientific">Roseomonas mucosa</name>
    <dbReference type="NCBI Taxonomy" id="207340"/>
    <lineage>
        <taxon>Bacteria</taxon>
        <taxon>Pseudomonadati</taxon>
        <taxon>Pseudomonadota</taxon>
        <taxon>Alphaproteobacteria</taxon>
        <taxon>Acetobacterales</taxon>
        <taxon>Roseomonadaceae</taxon>
        <taxon>Roseomonas</taxon>
    </lineage>
</organism>
<dbReference type="Proteomes" id="UP000054844">
    <property type="component" value="Unassembled WGS sequence"/>
</dbReference>
<gene>
    <name evidence="3" type="ORF">APZ41_016870</name>
</gene>
<evidence type="ECO:0000313" key="3">
    <source>
        <dbReference type="EMBL" id="ONH81991.1"/>
    </source>
</evidence>
<name>A0A1S8D1C0_9PROT</name>
<proteinExistence type="predicted"/>
<feature type="region of interest" description="Disordered" evidence="2">
    <location>
        <begin position="122"/>
        <end position="142"/>
    </location>
</feature>
<reference evidence="3" key="1">
    <citation type="submission" date="2016-12" db="EMBL/GenBank/DDBJ databases">
        <title>Draft genome sequence of Roseomonas mucosa strain AU37, isolated from a peripheral intravenous catheter.</title>
        <authorList>
            <person name="Choudhury M.A."/>
            <person name="Sidjabat H.E."/>
            <person name="Wailan A.M."/>
            <person name="Zhang L."/>
            <person name="Marsh N.M."/>
            <person name="Rickard C.M."/>
            <person name="Davies M."/>
            <person name="Mcmillan D.J."/>
        </authorList>
    </citation>
    <scope>NUCLEOTIDE SEQUENCE [LARGE SCALE GENOMIC DNA]</scope>
    <source>
        <strain evidence="3">AU37</strain>
    </source>
</reference>
<evidence type="ECO:0000256" key="2">
    <source>
        <dbReference type="SAM" id="MobiDB-lite"/>
    </source>
</evidence>
<accession>A0A1S8D1C0</accession>
<dbReference type="EMBL" id="LLWF02000078">
    <property type="protein sequence ID" value="ONH81991.1"/>
    <property type="molecule type" value="Genomic_DNA"/>
</dbReference>
<comment type="caution">
    <text evidence="3">The sequence shown here is derived from an EMBL/GenBank/DDBJ whole genome shotgun (WGS) entry which is preliminary data.</text>
</comment>
<dbReference type="Pfam" id="PF24072">
    <property type="entry name" value="T7_gp14"/>
    <property type="match status" value="1"/>
</dbReference>
<sequence>MPIDIQQQQYEAESQAAALQAEQQEAEVQRQAQRARSAIVAMRAGSGLDPFSVTGREILAENDDEAAADLETIKANAGYVQRRNQLASQAATTEANSRISQAGYASTGALVGGIGRVASSGYSTWSSVEKARRPLSNSERAG</sequence>
<evidence type="ECO:0000313" key="4">
    <source>
        <dbReference type="Proteomes" id="UP000054844"/>
    </source>
</evidence>
<keyword evidence="4" id="KW-1185">Reference proteome</keyword>